<keyword evidence="12" id="KW-0175">Coiled coil</keyword>
<keyword evidence="9" id="KW-0040">ANK repeat</keyword>
<evidence type="ECO:0000256" key="12">
    <source>
        <dbReference type="SAM" id="Coils"/>
    </source>
</evidence>
<evidence type="ECO:0000256" key="13">
    <source>
        <dbReference type="SAM" id="MobiDB-lite"/>
    </source>
</evidence>
<keyword evidence="6 11" id="KW-0505">Motor protein</keyword>
<evidence type="ECO:0000256" key="8">
    <source>
        <dbReference type="ARBA" id="ARBA00023273"/>
    </source>
</evidence>
<evidence type="ECO:0000313" key="16">
    <source>
        <dbReference type="EMBL" id="EDQ88700.1"/>
    </source>
</evidence>
<evidence type="ECO:0000256" key="6">
    <source>
        <dbReference type="ARBA" id="ARBA00023175"/>
    </source>
</evidence>
<dbReference type="Proteomes" id="UP000001357">
    <property type="component" value="Unassembled WGS sequence"/>
</dbReference>
<dbReference type="GO" id="GO:0016020">
    <property type="term" value="C:membrane"/>
    <property type="evidence" value="ECO:0000318"/>
    <property type="project" value="GO_Central"/>
</dbReference>
<dbReference type="SMART" id="SM00242">
    <property type="entry name" value="MYSc"/>
    <property type="match status" value="1"/>
</dbReference>
<dbReference type="PROSITE" id="PS50297">
    <property type="entry name" value="ANK_REP_REGION"/>
    <property type="match status" value="1"/>
</dbReference>
<evidence type="ECO:0000256" key="5">
    <source>
        <dbReference type="ARBA" id="ARBA00023123"/>
    </source>
</evidence>
<gene>
    <name evidence="16" type="ORF">MONBRDRAFT_25921</name>
</gene>
<dbReference type="InterPro" id="IPR027417">
    <property type="entry name" value="P-loop_NTPase"/>
</dbReference>
<dbReference type="GeneID" id="5891719"/>
<evidence type="ECO:0000256" key="1">
    <source>
        <dbReference type="ARBA" id="ARBA00004245"/>
    </source>
</evidence>
<dbReference type="InterPro" id="IPR052409">
    <property type="entry name" value="Myosin-III_kinase_activity"/>
</dbReference>
<sequence length="1762" mass="194595">MTSHIEPASLAATQDLTSLEELSSETICEALAARYAHDDIYTYVGDILVALNPFRNIGIYSEAAHANYTHTAGRDLAPHIFALADRAYSSLVSQNQSQVCVISGESGAGKTETSKYFLQHVIYLANHQRPGAAAFHDIHHRISQTSPILEAFGNASTSANANSSRFGKYLELKFDANCVLVGATLRHYLLEHSRTVAGVTGERNYHVFYYMYAGLSASERAQLELPDPNLHRFFGDEVPRLDDPEAAKAWQNLQKSLHDVGLTQHAVHELQRILAAVLHTGDIVIEQDSNDDAQFDNVATVGRIASLLGVTLGSLAEALLKARIHIRGETYHRPHTQHEAELVVDALAKALYGHLFAWLMQNLDTLLTPTQPATRTDLGIGILDIFGFENFERNSLEQLMINFANERLQFYFNEVKLCDMCIVLHECSRMYALNIFSNELQDLQAEGIGIDDLQFQDNLPTLLLFYGNKPQPGLLQLLDEESRFTSATDETLVVKLNNILGSDPVYLTCKHADRFGVRHFAGTITYDVHGFLAKNRDPLSPAMLEVLASGSNVVLEDMFGLGSDKFANESLPQSRAVSRQKRRSSSAALLLPAPGRRSGRASQSGSRYDLLPSQPSQTRLSNGSNEVGTRRGSAISLLNLMRPRRSSYNITTAPPPVAETASATRRHLQASGSTTLSGRFATSLDELIERMQRCNPHFVRCIRSNAACEAKVFERALVLKQLNYTGVLETTRIRREGYSHRIVFADFVRRYRHIGFAHTTHVKANPEACRVILQAAEQFLRTQNEQAEQQKRRALAMTFFQEMRGVSKVIFQSLVALADADGERVSLVQARASAHRDRQRHKAINKFDRKDFFKSIHKSRRDVEGWWLRHEHPLGNHCDAEFQVYSWFHGLLDRTGADLLLEDTEDGTFLVRVCQAYHGYALAMRTPTRTQHFKIELNTTTHCYAVSGHPELSFDSLNKLIQHFKQQPIGNFELKAALACQHPYQLGDLDVRICNGVDTSLTPQSVAKARPKPVIDIQVETSLPTPPQPSPRPSLAKTEPVVQNTLTTSVPTPGPNFRPESEYQVPVGVGSPPSATTPPPAVTPPIPGPVSTLPGINLLAVGGVSTPPNVDVRQLRALGGIIEFDPSKYQAAGPPMPETMYLDTSCPKPQWLRGRISRFDAERELRHRMHLDGIFLVREKAVTETQAVFALSLVYGRQIEHHLVIKTRDGPWLLDNYPTEQMGNLNQFVDALSTVKDPGLICLLRPLLWSLPPSTHSRSSFASDVPMSGIPSPDSPAASRALPSIPHEAVAGEPLGISIMPSLSAFDRYSTEQVVQWLNMHDLHRFAGQVRRKHITGHRLRNMSDTALAELFGDDDSLLHIVELFSRMANQHDSESPPVPAPRLSLGVNSNGSTSSTAARASAQERRSTILTTQQPHVFVPKRGFLRAHPAVRLRRMCRKGNLRGIEKWLSHFPNMDVDSIEQEGDWKTPLFVAAENGHLEVVKLLLARGANPFKLSQHRLTAMRAALNNNFTTVASVLRDAMQAERAALLPPPPVPKRTSLAEGMPTRQPARPWSSTESADDCYVAPHSVSTIMERKEEEEATSRLSSPVPPSPPVRNSVGRPMSRESNKSALALVQNSGSRLSIPSSSAPSDGTASRRMSRDLRTPPVVPPRRRRRSSNSATPAESPAHSPVPPSKNDLRLPTVAARPFNASDSEVNKPCLSDPIPPSLGLGASSFLSNSVPSVPPRVAGMMGAPDDCTRDSGYVDTREARAASRQASLP</sequence>
<organism evidence="16 17">
    <name type="scientific">Monosiga brevicollis</name>
    <name type="common">Choanoflagellate</name>
    <dbReference type="NCBI Taxonomy" id="81824"/>
    <lineage>
        <taxon>Eukaryota</taxon>
        <taxon>Choanoflagellata</taxon>
        <taxon>Craspedida</taxon>
        <taxon>Salpingoecidae</taxon>
        <taxon>Monosiga</taxon>
    </lineage>
</organism>
<dbReference type="Gene3D" id="3.30.505.10">
    <property type="entry name" value="SH2 domain"/>
    <property type="match status" value="2"/>
</dbReference>
<dbReference type="EMBL" id="CH991553">
    <property type="protein sequence ID" value="EDQ88700.1"/>
    <property type="molecule type" value="Genomic_DNA"/>
</dbReference>
<dbReference type="Pfam" id="PF00063">
    <property type="entry name" value="Myosin_head"/>
    <property type="match status" value="2"/>
</dbReference>
<dbReference type="InterPro" id="IPR036961">
    <property type="entry name" value="Kinesin_motor_dom_sf"/>
</dbReference>
<evidence type="ECO:0000256" key="10">
    <source>
        <dbReference type="PROSITE-ProRule" id="PRU00191"/>
    </source>
</evidence>
<keyword evidence="8" id="KW-0966">Cell projection</keyword>
<evidence type="ECO:0000256" key="3">
    <source>
        <dbReference type="ARBA" id="ARBA00022490"/>
    </source>
</evidence>
<feature type="domain" description="SH2" evidence="14">
    <location>
        <begin position="1151"/>
        <end position="1247"/>
    </location>
</feature>
<evidence type="ECO:0000256" key="2">
    <source>
        <dbReference type="ARBA" id="ARBA00004316"/>
    </source>
</evidence>
<dbReference type="RefSeq" id="XP_001746313.1">
    <property type="nucleotide sequence ID" value="XM_001746261.1"/>
</dbReference>
<feature type="region of interest" description="Disordered" evidence="13">
    <location>
        <begin position="1576"/>
        <end position="1682"/>
    </location>
</feature>
<dbReference type="PANTHER" id="PTHR46256">
    <property type="entry name" value="AGAP011099-PA"/>
    <property type="match status" value="1"/>
</dbReference>
<dbReference type="InterPro" id="IPR001609">
    <property type="entry name" value="Myosin_head_motor_dom-like"/>
</dbReference>
<dbReference type="GO" id="GO:0051015">
    <property type="term" value="F:actin filament binding"/>
    <property type="evidence" value="ECO:0000318"/>
    <property type="project" value="GO_Central"/>
</dbReference>
<name>A9V0V2_MONBE</name>
<dbReference type="GO" id="GO:0016459">
    <property type="term" value="C:myosin complex"/>
    <property type="evidence" value="ECO:0007669"/>
    <property type="project" value="UniProtKB-KW"/>
</dbReference>
<feature type="repeat" description="ANK" evidence="9">
    <location>
        <begin position="1466"/>
        <end position="1498"/>
    </location>
</feature>
<keyword evidence="11" id="KW-0547">Nucleotide-binding</keyword>
<dbReference type="PROSITE" id="PS51456">
    <property type="entry name" value="MYOSIN_MOTOR"/>
    <property type="match status" value="1"/>
</dbReference>
<dbReference type="Gene3D" id="1.20.58.530">
    <property type="match status" value="2"/>
</dbReference>
<dbReference type="Gene3D" id="1.10.10.820">
    <property type="match status" value="1"/>
</dbReference>
<keyword evidence="17" id="KW-1185">Reference proteome</keyword>
<dbReference type="CDD" id="cd09487">
    <property type="entry name" value="SAM_superfamily"/>
    <property type="match status" value="1"/>
</dbReference>
<dbReference type="Pfam" id="PF12796">
    <property type="entry name" value="Ank_2"/>
    <property type="match status" value="1"/>
</dbReference>
<dbReference type="GO" id="GO:0005524">
    <property type="term" value="F:ATP binding"/>
    <property type="evidence" value="ECO:0007669"/>
    <property type="project" value="UniProtKB-UniRule"/>
</dbReference>
<protein>
    <submittedName>
        <fullName evidence="16">Uncharacterized protein</fullName>
    </submittedName>
</protein>
<comment type="subcellular location">
    <subcellularLocation>
        <location evidence="2">Cell projection</location>
    </subcellularLocation>
    <subcellularLocation>
        <location evidence="1">Cytoplasm</location>
        <location evidence="1">Cytoskeleton</location>
    </subcellularLocation>
</comment>
<dbReference type="Gene3D" id="1.20.120.720">
    <property type="entry name" value="Myosin VI head, motor domain, U50 subdomain"/>
    <property type="match status" value="1"/>
</dbReference>
<dbReference type="SUPFAM" id="SSF55550">
    <property type="entry name" value="SH2 domain"/>
    <property type="match status" value="2"/>
</dbReference>
<feature type="region of interest" description="Disordered" evidence="13">
    <location>
        <begin position="1260"/>
        <end position="1281"/>
    </location>
</feature>
<dbReference type="SMART" id="SM00252">
    <property type="entry name" value="SH2"/>
    <property type="match status" value="2"/>
</dbReference>
<dbReference type="Gene3D" id="1.25.40.20">
    <property type="entry name" value="Ankyrin repeat-containing domain"/>
    <property type="match status" value="1"/>
</dbReference>
<evidence type="ECO:0000256" key="4">
    <source>
        <dbReference type="ARBA" id="ARBA00022737"/>
    </source>
</evidence>
<dbReference type="InterPro" id="IPR036770">
    <property type="entry name" value="Ankyrin_rpt-contain_sf"/>
</dbReference>
<dbReference type="InterPro" id="IPR002110">
    <property type="entry name" value="Ankyrin_rpt"/>
</dbReference>
<evidence type="ECO:0000256" key="9">
    <source>
        <dbReference type="PROSITE-ProRule" id="PRU00023"/>
    </source>
</evidence>
<feature type="compositionally biased region" description="Polar residues" evidence="13">
    <location>
        <begin position="613"/>
        <end position="627"/>
    </location>
</feature>
<dbReference type="InterPro" id="IPR000980">
    <property type="entry name" value="SH2"/>
</dbReference>
<keyword evidence="10" id="KW-0727">SH2 domain</keyword>
<reference evidence="16 17" key="1">
    <citation type="journal article" date="2008" name="Nature">
        <title>The genome of the choanoflagellate Monosiga brevicollis and the origin of metazoans.</title>
        <authorList>
            <consortium name="JGI Sequencing"/>
            <person name="King N."/>
            <person name="Westbrook M.J."/>
            <person name="Young S.L."/>
            <person name="Kuo A."/>
            <person name="Abedin M."/>
            <person name="Chapman J."/>
            <person name="Fairclough S."/>
            <person name="Hellsten U."/>
            <person name="Isogai Y."/>
            <person name="Letunic I."/>
            <person name="Marr M."/>
            <person name="Pincus D."/>
            <person name="Putnam N."/>
            <person name="Rokas A."/>
            <person name="Wright K.J."/>
            <person name="Zuzow R."/>
            <person name="Dirks W."/>
            <person name="Good M."/>
            <person name="Goodstein D."/>
            <person name="Lemons D."/>
            <person name="Li W."/>
            <person name="Lyons J.B."/>
            <person name="Morris A."/>
            <person name="Nichols S."/>
            <person name="Richter D.J."/>
            <person name="Salamov A."/>
            <person name="Bork P."/>
            <person name="Lim W.A."/>
            <person name="Manning G."/>
            <person name="Miller W.T."/>
            <person name="McGinnis W."/>
            <person name="Shapiro H."/>
            <person name="Tjian R."/>
            <person name="Grigoriev I.V."/>
            <person name="Rokhsar D."/>
        </authorList>
    </citation>
    <scope>NUCLEOTIDE SEQUENCE [LARGE SCALE GENOMIC DNA]</scope>
    <source>
        <strain evidence="17">MX1 / ATCC 50154</strain>
    </source>
</reference>
<dbReference type="PRINTS" id="PR00193">
    <property type="entry name" value="MYOSINHEAVY"/>
</dbReference>
<dbReference type="Pfam" id="PF00017">
    <property type="entry name" value="SH2"/>
    <property type="match status" value="2"/>
</dbReference>
<dbReference type="SUPFAM" id="SSF48403">
    <property type="entry name" value="Ankyrin repeat"/>
    <property type="match status" value="1"/>
</dbReference>
<dbReference type="OMA" id="LECTHAL"/>
<dbReference type="eggNOG" id="KOG4229">
    <property type="taxonomic scope" value="Eukaryota"/>
</dbReference>
<feature type="compositionally biased region" description="Low complexity" evidence="13">
    <location>
        <begin position="1620"/>
        <end position="1633"/>
    </location>
</feature>
<evidence type="ECO:0000313" key="17">
    <source>
        <dbReference type="Proteomes" id="UP000001357"/>
    </source>
</evidence>
<comment type="similarity">
    <text evidence="11">Belongs to the TRAFAC class myosin-kinesin ATPase superfamily. Myosin family.</text>
</comment>
<evidence type="ECO:0000256" key="11">
    <source>
        <dbReference type="PROSITE-ProRule" id="PRU00782"/>
    </source>
</evidence>
<keyword evidence="5 11" id="KW-0518">Myosin</keyword>
<feature type="domain" description="SH2" evidence="14">
    <location>
        <begin position="887"/>
        <end position="984"/>
    </location>
</feature>
<keyword evidence="4" id="KW-0677">Repeat</keyword>
<dbReference type="GO" id="GO:0042995">
    <property type="term" value="C:cell projection"/>
    <property type="evidence" value="ECO:0007669"/>
    <property type="project" value="UniProtKB-SubCell"/>
</dbReference>
<dbReference type="CDD" id="cd00124">
    <property type="entry name" value="MYSc"/>
    <property type="match status" value="1"/>
</dbReference>
<evidence type="ECO:0000259" key="15">
    <source>
        <dbReference type="PROSITE" id="PS51456"/>
    </source>
</evidence>
<dbReference type="InParanoid" id="A9V0V2"/>
<dbReference type="PROSITE" id="PS50001">
    <property type="entry name" value="SH2"/>
    <property type="match status" value="2"/>
</dbReference>
<feature type="region of interest" description="Disordered" evidence="13">
    <location>
        <begin position="1529"/>
        <end position="1564"/>
    </location>
</feature>
<feature type="region of interest" description="Actin-binding" evidence="11">
    <location>
        <begin position="684"/>
        <end position="706"/>
    </location>
</feature>
<feature type="binding site" evidence="11">
    <location>
        <begin position="104"/>
        <end position="111"/>
    </location>
    <ligand>
        <name>ATP</name>
        <dbReference type="ChEBI" id="CHEBI:30616"/>
    </ligand>
</feature>
<dbReference type="GO" id="GO:0015629">
    <property type="term" value="C:actin cytoskeleton"/>
    <property type="evidence" value="ECO:0000318"/>
    <property type="project" value="GO_Central"/>
</dbReference>
<feature type="region of interest" description="Disordered" evidence="13">
    <location>
        <begin position="570"/>
        <end position="629"/>
    </location>
</feature>
<dbReference type="GO" id="GO:0006897">
    <property type="term" value="P:endocytosis"/>
    <property type="evidence" value="ECO:0000318"/>
    <property type="project" value="GO_Central"/>
</dbReference>
<dbReference type="GO" id="GO:0007015">
    <property type="term" value="P:actin filament organization"/>
    <property type="evidence" value="ECO:0000318"/>
    <property type="project" value="GO_Central"/>
</dbReference>
<dbReference type="GO" id="GO:0005737">
    <property type="term" value="C:cytoplasm"/>
    <property type="evidence" value="ECO:0000318"/>
    <property type="project" value="GO_Central"/>
</dbReference>
<dbReference type="STRING" id="81824.A9V0V2"/>
<dbReference type="InterPro" id="IPR013761">
    <property type="entry name" value="SAM/pointed_sf"/>
</dbReference>
<dbReference type="InterPro" id="IPR036860">
    <property type="entry name" value="SH2_dom_sf"/>
</dbReference>
<feature type="coiled-coil region" evidence="12">
    <location>
        <begin position="770"/>
        <end position="797"/>
    </location>
</feature>
<feature type="domain" description="Myosin motor" evidence="15">
    <location>
        <begin position="11"/>
        <end position="825"/>
    </location>
</feature>
<keyword evidence="11" id="KW-0067">ATP-binding</keyword>
<dbReference type="Gene3D" id="3.40.850.10">
    <property type="entry name" value="Kinesin motor domain"/>
    <property type="match status" value="2"/>
</dbReference>
<evidence type="ECO:0000259" key="14">
    <source>
        <dbReference type="PROSITE" id="PS50001"/>
    </source>
</evidence>
<feature type="region of interest" description="Disordered" evidence="13">
    <location>
        <begin position="1729"/>
        <end position="1762"/>
    </location>
</feature>
<dbReference type="CDD" id="cd00173">
    <property type="entry name" value="SH2"/>
    <property type="match status" value="2"/>
</dbReference>
<dbReference type="PROSITE" id="PS50088">
    <property type="entry name" value="ANK_REPEAT"/>
    <property type="match status" value="1"/>
</dbReference>
<feature type="region of interest" description="Disordered" evidence="13">
    <location>
        <begin position="1021"/>
        <end position="1041"/>
    </location>
</feature>
<accession>A9V0V2</accession>
<keyword evidence="7" id="KW-0206">Cytoskeleton</keyword>
<dbReference type="PANTHER" id="PTHR46256:SF3">
    <property type="entry name" value="MYOSIN MOTOR DOMAIN-CONTAINING PROTEIN"/>
    <property type="match status" value="1"/>
</dbReference>
<evidence type="ECO:0000256" key="7">
    <source>
        <dbReference type="ARBA" id="ARBA00023212"/>
    </source>
</evidence>
<dbReference type="Gene3D" id="1.10.150.50">
    <property type="entry name" value="Transcription Factor, Ets-1"/>
    <property type="match status" value="1"/>
</dbReference>
<dbReference type="SMART" id="SM00248">
    <property type="entry name" value="ANK"/>
    <property type="match status" value="1"/>
</dbReference>
<keyword evidence="3" id="KW-0963">Cytoplasm</keyword>
<dbReference type="SUPFAM" id="SSF52540">
    <property type="entry name" value="P-loop containing nucleoside triphosphate hydrolases"/>
    <property type="match status" value="1"/>
</dbReference>
<proteinExistence type="inferred from homology"/>
<dbReference type="SUPFAM" id="SSF47769">
    <property type="entry name" value="SAM/Pointed domain"/>
    <property type="match status" value="1"/>
</dbReference>
<dbReference type="KEGG" id="mbr:MONBRDRAFT_25921"/>
<keyword evidence="11" id="KW-0009">Actin-binding</keyword>
<dbReference type="GO" id="GO:0000146">
    <property type="term" value="F:microfilament motor activity"/>
    <property type="evidence" value="ECO:0000318"/>
    <property type="project" value="GO_Central"/>
</dbReference>